<dbReference type="PRINTS" id="PR01217">
    <property type="entry name" value="PRICHEXTENSN"/>
</dbReference>
<dbReference type="OMA" id="HSGEMNH"/>
<feature type="region of interest" description="Disordered" evidence="2">
    <location>
        <begin position="1944"/>
        <end position="1964"/>
    </location>
</feature>
<feature type="region of interest" description="Disordered" evidence="2">
    <location>
        <begin position="887"/>
        <end position="924"/>
    </location>
</feature>
<feature type="compositionally biased region" description="Basic and acidic residues" evidence="2">
    <location>
        <begin position="1123"/>
        <end position="1132"/>
    </location>
</feature>
<feature type="compositionally biased region" description="Basic and acidic residues" evidence="2">
    <location>
        <begin position="1398"/>
        <end position="1407"/>
    </location>
</feature>
<evidence type="ECO:0000313" key="7">
    <source>
        <dbReference type="Proteomes" id="UP000261420"/>
    </source>
</evidence>
<feature type="region of interest" description="Disordered" evidence="2">
    <location>
        <begin position="1366"/>
        <end position="1459"/>
    </location>
</feature>
<name>A0A3B4VDR7_SERDU</name>
<organism evidence="6 7">
    <name type="scientific">Seriola dumerili</name>
    <name type="common">Greater amberjack</name>
    <name type="synonym">Caranx dumerili</name>
    <dbReference type="NCBI Taxonomy" id="41447"/>
    <lineage>
        <taxon>Eukaryota</taxon>
        <taxon>Metazoa</taxon>
        <taxon>Chordata</taxon>
        <taxon>Craniata</taxon>
        <taxon>Vertebrata</taxon>
        <taxon>Euteleostomi</taxon>
        <taxon>Actinopterygii</taxon>
        <taxon>Neopterygii</taxon>
        <taxon>Teleostei</taxon>
        <taxon>Neoteleostei</taxon>
        <taxon>Acanthomorphata</taxon>
        <taxon>Carangaria</taxon>
        <taxon>Carangiformes</taxon>
        <taxon>Carangidae</taxon>
        <taxon>Seriola</taxon>
    </lineage>
</organism>
<feature type="region of interest" description="Disordered" evidence="2">
    <location>
        <begin position="1833"/>
        <end position="1895"/>
    </location>
</feature>
<dbReference type="GO" id="GO:0097355">
    <property type="term" value="P:protein localization to heterochromatin"/>
    <property type="evidence" value="ECO:0007669"/>
    <property type="project" value="TreeGrafter"/>
</dbReference>
<feature type="region of interest" description="Disordered" evidence="2">
    <location>
        <begin position="747"/>
        <end position="769"/>
    </location>
</feature>
<dbReference type="InterPro" id="IPR056243">
    <property type="entry name" value="TASOR_ab_dom"/>
</dbReference>
<feature type="compositionally biased region" description="Polar residues" evidence="2">
    <location>
        <begin position="2032"/>
        <end position="2049"/>
    </location>
</feature>
<dbReference type="Pfam" id="PF23314">
    <property type="entry name" value="TASOR_alpha-beta"/>
    <property type="match status" value="1"/>
</dbReference>
<dbReference type="Ensembl" id="ENSSDUT00000029272.1">
    <property type="protein sequence ID" value="ENSSDUP00000028779.1"/>
    <property type="gene ID" value="ENSSDUG00000020761.1"/>
</dbReference>
<dbReference type="InterPro" id="IPR056242">
    <property type="entry name" value="PIN_TASOR"/>
</dbReference>
<evidence type="ECO:0000259" key="4">
    <source>
        <dbReference type="Pfam" id="PF23314"/>
    </source>
</evidence>
<feature type="compositionally biased region" description="Low complexity" evidence="2">
    <location>
        <begin position="2136"/>
        <end position="2164"/>
    </location>
</feature>
<reference evidence="6" key="1">
    <citation type="submission" date="2025-08" db="UniProtKB">
        <authorList>
            <consortium name="Ensembl"/>
        </authorList>
    </citation>
    <scope>IDENTIFICATION</scope>
</reference>
<comment type="similarity">
    <text evidence="1">Belongs to the TASOR family.</text>
</comment>
<dbReference type="GO" id="GO:0045814">
    <property type="term" value="P:negative regulation of gene expression, epigenetic"/>
    <property type="evidence" value="ECO:0007669"/>
    <property type="project" value="InterPro"/>
</dbReference>
<feature type="compositionally biased region" description="Low complexity" evidence="2">
    <location>
        <begin position="979"/>
        <end position="997"/>
    </location>
</feature>
<feature type="domain" description="TASOR alpha/beta" evidence="4">
    <location>
        <begin position="1565"/>
        <end position="1660"/>
    </location>
</feature>
<feature type="compositionally biased region" description="Polar residues" evidence="2">
    <location>
        <begin position="1833"/>
        <end position="1844"/>
    </location>
</feature>
<evidence type="ECO:0000256" key="2">
    <source>
        <dbReference type="SAM" id="MobiDB-lite"/>
    </source>
</evidence>
<dbReference type="PANTHER" id="PTHR16207:SF1">
    <property type="entry name" value="PROTEIN TASOR"/>
    <property type="match status" value="1"/>
</dbReference>
<evidence type="ECO:0000259" key="5">
    <source>
        <dbReference type="Pfam" id="PF24630"/>
    </source>
</evidence>
<feature type="region of interest" description="Disordered" evidence="2">
    <location>
        <begin position="688"/>
        <end position="723"/>
    </location>
</feature>
<dbReference type="Pfam" id="PF12509">
    <property type="entry name" value="DUF3715"/>
    <property type="match status" value="1"/>
</dbReference>
<protein>
    <submittedName>
        <fullName evidence="6">Uncharacterized protein</fullName>
    </submittedName>
</protein>
<sequence>MAVEQHLVHQLQLNLSEEDLCSQETWCGLYVGSSSYAATASGGNSGVIPGLYKSDCDGVTVRKRGVGLVENPTMDDILARREAARPRRMSSVAATAAAAAAAAAVGTAELGANVSLQDGEVIELQPPRETLTGLEILGAAGGRMERRNSVSQIVHQRHMPMEPKKFHIPRKTRENRALVEHVSTESREFENMMTILTSSYIDTGSAGCVTYSIPRLVHSELLEKEFVEKRKEMKVDGRTDKELEESYGFLLAETDKVPMLCEKGLCVGQSWITVLGNPTKGVYLSRYSDLLQINSFTPGATGEIVIFKVMKGKVKSIYENMKNLLDPTPRFDSHISKNASKVTSLSSYRAFELTQQYFYEYLFDELRQRPRQVCPYAVVSFQFKGKDSALPSKPLAPIRLNSQSAEGSKERAQFTVWSGDLVKGDQVLFQISLRSFSPPFLPHRLPEKLTMGCLMRLEQVTKLLPSDLFSYNLYNSSQEVVKNGYCCSLLEVVDRSRSTTSVTKLLQELEIKRMVLVNALTERGFLFLLSSVQMATPTERGESWSRCLQALFVFPETRDVARSTSRCASVSHDASESLMSGATVMPRLSQFIPSLHHALVKARANPPPDLSAGVERQAQEYLTGLNDGKVRQYPMGEYDSKLDEQGKPFPAPKHHRVNMDGYLRSYLYNPALYLLSVARARQVMEVYSGPEEPQARPRKSCGGQRESTGKESTGSTRDKQINTQKVKTDIRIQQLIDLVLTSKRNAENEVKREEGGEGGLKTPGRKRRLEQQTAERTLKYLRASQGSRSHDKIPVEGSQVSASPGSLASVIGSVGLRDVDLREDGSEHAAKLLSLLTGLTQAARGMAGPSFGEMQEVEQKESCPFDRLATKLGLPTNCDIDLRKQEELEEQTAGSVSSLEGFSPSSHSGEMNHHGAACRGGGVGGGGGGALGRRAGGYEEDEEEGMIPWVLIPITGLCSQRYTQRDRNIPQDPRFQHLTTATSITTTTKTPRKSPTLSPEPSPPLSPSQCPSPEPSPPLSPSQCPSPEPSPPLSPSQCPSPEPSPPVSPSHCPSPQPSPPTSPSQCPSPQPSPPPSPSHCPSLELNHHHPFNKVNSGANEEHLAPTASREFAGVSKHRQAKPQGKEKKKEEPFLFSSIQPSIHPATERRPSPSPPSVQGLQDVKEERGEVKELDVVLLEKEKETVQKQEEEATESMQDEVEEVVLIHEVGNEKKPKGDVEELIGRSVFSRSISSPPPARPPRDIDSIVDKHLGDFSSDIQLLLQDESVHYSFPQSTHSTSKTETSAPQHTLPHTSISQFSQYVSFYNPCPPVQDYVSSLQESINGMLMEFGGSWPSQSADTSRTDADNALANTVSAFVASIRAANTKTGSDDEDSAPCGELTAADGSASVSRTPAHSRGGEVRRPDAITRPTSDANDSRNPPTSHVTLSVPTSSSGSVHKPADTAALHPPSNKLQHQQSHALEINRTLAHSVRQTQDSSVTRTVYCTNDGEGGSSLPGSNSELTLPGCSRVTEPLAEPSHLSELGSSSASVSIPAPPATALSSLISQLQPEVFSSLVEIIKDVKKNSLQFYLHSTEPGDQVYEDVKEHLLKQGNAEQSPVAFLNQENSDDRLLVIIKNKDIAAHIHKIPNLVSLKRHPSVAFVGIDTLDDIRNNSYNELFVSGGCIVSDELVLSSDFITHGRLAALMIFLEQHSSPDSVWKWKVHYKTHKKLKEQTRFRRDAANIVDLLSTYHKRQIVEFLPYHHCDMMNHQSPDLDCLLELQARYTQYRHTIFLTEHRFETFPAYSNGGIIVASIEDILHSFTRLVGYHHIKDKQPIMDDLLATKGLSRQLSHGDSVSGSDRSPSIFPEHIHPLSSGDQPQKLLQQPGSGPHPLPHLSDQLVPDASCKDGVSQPSDADLEVLRRAISQFRAERQAQLQQEQQLDSQAELSINPLRSFLPNPIRTGGGHTTPPVGQGGPAESVQLTPGRKAVADTLELIHSGLQLEMLEEERRKDRVEPPTEGERRRSRGGGREPGVCAPGRAAGFLGGNRGPNNSHMSTPSSNHNTAAVTGPSDHRDSSSVRREKADQQGEPSFLKAAKHCAASSCPVEGDRSRDTQRGVQEQPIRGEGAPPGNSTASGTKVTGSVTMVTDQEDNPNPALQQPQQHLQQLNNQQQPLQPSRSHLPPPPPHSQQQQHWGSSLLQHPFLPRHHSQHYSPRPMLRPLTALGRTRGLLGPTPVWPGGLGPSGAASLVWGFQQVGTGPSLLGGYHNPAGQGGNRYRGGQRGGFNGM</sequence>
<dbReference type="InterPro" id="IPR046432">
    <property type="entry name" value="TASOR"/>
</dbReference>
<dbReference type="Pfam" id="PF24630">
    <property type="entry name" value="PIN_TASOR"/>
    <property type="match status" value="1"/>
</dbReference>
<feature type="compositionally biased region" description="Polar residues" evidence="2">
    <location>
        <begin position="1410"/>
        <end position="1437"/>
    </location>
</feature>
<feature type="compositionally biased region" description="Polar residues" evidence="2">
    <location>
        <begin position="1857"/>
        <end position="1869"/>
    </location>
</feature>
<dbReference type="GO" id="GO:0003682">
    <property type="term" value="F:chromatin binding"/>
    <property type="evidence" value="ECO:0007669"/>
    <property type="project" value="TreeGrafter"/>
</dbReference>
<feature type="region of interest" description="Disordered" evidence="2">
    <location>
        <begin position="1990"/>
        <end position="2178"/>
    </location>
</feature>
<dbReference type="GO" id="GO:0000792">
    <property type="term" value="C:heterochromatin"/>
    <property type="evidence" value="ECO:0007669"/>
    <property type="project" value="TreeGrafter"/>
</dbReference>
<proteinExistence type="inferred from homology"/>
<dbReference type="InterPro" id="IPR022188">
    <property type="entry name" value="TASOR_DUF3715"/>
</dbReference>
<dbReference type="Proteomes" id="UP000261420">
    <property type="component" value="Unplaced"/>
</dbReference>
<dbReference type="CDD" id="cd22569">
    <property type="entry name" value="TASOR_PBD"/>
    <property type="match status" value="1"/>
</dbReference>
<feature type="compositionally biased region" description="Gly residues" evidence="2">
    <location>
        <begin position="2255"/>
        <end position="2272"/>
    </location>
</feature>
<feature type="region of interest" description="Disordered" evidence="2">
    <location>
        <begin position="966"/>
        <end position="1175"/>
    </location>
</feature>
<feature type="compositionally biased region" description="Basic and acidic residues" evidence="2">
    <location>
        <begin position="1162"/>
        <end position="1175"/>
    </location>
</feature>
<keyword evidence="7" id="KW-1185">Reference proteome</keyword>
<feature type="domain" description="TASOR pseudo-PARP" evidence="3">
    <location>
        <begin position="232"/>
        <end position="375"/>
    </location>
</feature>
<accession>A0A3B4VDR7</accession>
<reference evidence="6" key="2">
    <citation type="submission" date="2025-09" db="UniProtKB">
        <authorList>
            <consortium name="Ensembl"/>
        </authorList>
    </citation>
    <scope>IDENTIFICATION</scope>
</reference>
<dbReference type="GO" id="GO:0005654">
    <property type="term" value="C:nucleoplasm"/>
    <property type="evidence" value="ECO:0007669"/>
    <property type="project" value="TreeGrafter"/>
</dbReference>
<evidence type="ECO:0000259" key="3">
    <source>
        <dbReference type="Pfam" id="PF12509"/>
    </source>
</evidence>
<feature type="compositionally biased region" description="Polar residues" evidence="2">
    <location>
        <begin position="2114"/>
        <end position="2131"/>
    </location>
</feature>
<dbReference type="PANTHER" id="PTHR16207">
    <property type="entry name" value="SET DOMAIN-CONTAINING PROTEIN"/>
    <property type="match status" value="1"/>
</dbReference>
<dbReference type="STRING" id="41447.ENSSDUP00000028779"/>
<feature type="domain" description="TASOR PIN" evidence="5">
    <location>
        <begin position="1664"/>
        <end position="1805"/>
    </location>
</feature>
<evidence type="ECO:0000313" key="6">
    <source>
        <dbReference type="Ensembl" id="ENSSDUP00000028779.1"/>
    </source>
</evidence>
<feature type="compositionally biased region" description="Basic and acidic residues" evidence="2">
    <location>
        <begin position="1990"/>
        <end position="2005"/>
    </location>
</feature>
<feature type="region of interest" description="Disordered" evidence="2">
    <location>
        <begin position="784"/>
        <end position="804"/>
    </location>
</feature>
<feature type="compositionally biased region" description="Pro residues" evidence="2">
    <location>
        <begin position="998"/>
        <end position="1078"/>
    </location>
</feature>
<evidence type="ECO:0000256" key="1">
    <source>
        <dbReference type="ARBA" id="ARBA00008058"/>
    </source>
</evidence>
<dbReference type="GeneTree" id="ENSGT00530000063735"/>
<feature type="region of interest" description="Disordered" evidence="2">
    <location>
        <begin position="2249"/>
        <end position="2272"/>
    </location>
</feature>
<feature type="compositionally biased region" description="Basic and acidic residues" evidence="2">
    <location>
        <begin position="2054"/>
        <end position="2069"/>
    </location>
</feature>
<feature type="compositionally biased region" description="Polar residues" evidence="2">
    <location>
        <begin position="892"/>
        <end position="909"/>
    </location>
</feature>